<evidence type="ECO:0000256" key="8">
    <source>
        <dbReference type="ARBA" id="ARBA00023242"/>
    </source>
</evidence>
<name>A0A1Y2D4U6_9FUNG</name>
<evidence type="ECO:0000256" key="1">
    <source>
        <dbReference type="ARBA" id="ARBA00004123"/>
    </source>
</evidence>
<keyword evidence="10" id="KW-0175">Coiled coil</keyword>
<sequence length="361" mass="40180">MADVARKTKSASSSSRDKIKYRISETVKNKLTQLNIDNAEDLSNIITEILAEGNSKEVLNEKLTKFIGPDKLKSSFVEWLYGYSKAFFPPTPALSEDESDTEAKTEGVKDVKAKRRSFQTRSRSGSKSSISSIGSNKSKKSVHERKNSISSNTSNSERVRCQYWPECNRGDQCKFWHPKELCKNYPNCPYGDKCLYIHPAAPETPARTPSKHNRTKSDASSVISSASNRSNVECKFGANCNRPDCKYSHPSPAAIAAEIAKKATAAATESLEQTKQELQKQLQEQAQLKNSAASKTAAKSNVPCHFFPNCKNPDCPYQHPSPSKVISDLKTKKSNSEFNVLCRYDGNCTRADCKFLHTKKN</sequence>
<dbReference type="SMART" id="SM00356">
    <property type="entry name" value="ZnF_C3H1"/>
    <property type="match status" value="5"/>
</dbReference>
<dbReference type="FunFam" id="4.10.1000.40:FF:000006">
    <property type="entry name" value="Zinc finger CCCH domain-containing protein 14"/>
    <property type="match status" value="1"/>
</dbReference>
<evidence type="ECO:0000256" key="3">
    <source>
        <dbReference type="ARBA" id="ARBA00015071"/>
    </source>
</evidence>
<evidence type="ECO:0000256" key="2">
    <source>
        <dbReference type="ARBA" id="ARBA00008423"/>
    </source>
</evidence>
<evidence type="ECO:0000256" key="11">
    <source>
        <dbReference type="SAM" id="MobiDB-lite"/>
    </source>
</evidence>
<comment type="similarity">
    <text evidence="2">Belongs to the ZC3H14 family.</text>
</comment>
<proteinExistence type="inferred from homology"/>
<evidence type="ECO:0000256" key="7">
    <source>
        <dbReference type="ARBA" id="ARBA00022833"/>
    </source>
</evidence>
<keyword evidence="4 9" id="KW-0479">Metal-binding</keyword>
<dbReference type="Gene3D" id="4.10.1000.40">
    <property type="match status" value="2"/>
</dbReference>
<comment type="subcellular location">
    <subcellularLocation>
        <location evidence="1">Nucleus</location>
    </subcellularLocation>
</comment>
<dbReference type="GO" id="GO:0008270">
    <property type="term" value="F:zinc ion binding"/>
    <property type="evidence" value="ECO:0007669"/>
    <property type="project" value="UniProtKB-KW"/>
</dbReference>
<dbReference type="PANTHER" id="PTHR14738:SF29">
    <property type="entry name" value="ZINC FINGER CCCH DOMAIN-CONTAINING PROTEIN 14"/>
    <property type="match status" value="1"/>
</dbReference>
<dbReference type="GO" id="GO:0005634">
    <property type="term" value="C:nucleus"/>
    <property type="evidence" value="ECO:0007669"/>
    <property type="project" value="UniProtKB-SubCell"/>
</dbReference>
<dbReference type="OrthoDB" id="438553at2759"/>
<dbReference type="STRING" id="1754190.A0A1Y2D4U6"/>
<feature type="domain" description="C3H1-type" evidence="12">
    <location>
        <begin position="298"/>
        <end position="322"/>
    </location>
</feature>
<dbReference type="GO" id="GO:0008143">
    <property type="term" value="F:poly(A) binding"/>
    <property type="evidence" value="ECO:0007669"/>
    <property type="project" value="InterPro"/>
</dbReference>
<protein>
    <recommendedName>
        <fullName evidence="3">Zinc finger CCCH domain-containing protein 14</fullName>
    </recommendedName>
</protein>
<evidence type="ECO:0000313" key="14">
    <source>
        <dbReference type="Proteomes" id="UP000193920"/>
    </source>
</evidence>
<evidence type="ECO:0000256" key="5">
    <source>
        <dbReference type="ARBA" id="ARBA00022737"/>
    </source>
</evidence>
<feature type="compositionally biased region" description="Basic and acidic residues" evidence="11">
    <location>
        <begin position="101"/>
        <end position="111"/>
    </location>
</feature>
<dbReference type="InterPro" id="IPR000571">
    <property type="entry name" value="Znf_CCCH"/>
</dbReference>
<evidence type="ECO:0000259" key="12">
    <source>
        <dbReference type="PROSITE" id="PS50103"/>
    </source>
</evidence>
<evidence type="ECO:0000313" key="13">
    <source>
        <dbReference type="EMBL" id="ORY54302.1"/>
    </source>
</evidence>
<keyword evidence="6 9" id="KW-0863">Zinc-finger</keyword>
<dbReference type="Pfam" id="PF14608">
    <property type="entry name" value="zf-CCCH_2"/>
    <property type="match status" value="5"/>
</dbReference>
<dbReference type="PANTHER" id="PTHR14738">
    <property type="entry name" value="ZINC FINGER CCCH DOMAIN-CONTAINING PROTEIN 14"/>
    <property type="match status" value="1"/>
</dbReference>
<evidence type="ECO:0000256" key="9">
    <source>
        <dbReference type="PROSITE-ProRule" id="PRU00723"/>
    </source>
</evidence>
<accession>A0A1Y2D4U6</accession>
<dbReference type="GO" id="GO:0043488">
    <property type="term" value="P:regulation of mRNA stability"/>
    <property type="evidence" value="ECO:0007669"/>
    <property type="project" value="InterPro"/>
</dbReference>
<feature type="zinc finger region" description="C3H1-type" evidence="9">
    <location>
        <begin position="172"/>
        <end position="201"/>
    </location>
</feature>
<dbReference type="GO" id="GO:0005737">
    <property type="term" value="C:cytoplasm"/>
    <property type="evidence" value="ECO:0007669"/>
    <property type="project" value="TreeGrafter"/>
</dbReference>
<keyword evidence="7 9" id="KW-0862">Zinc</keyword>
<comment type="caution">
    <text evidence="13">The sequence shown here is derived from an EMBL/GenBank/DDBJ whole genome shotgun (WGS) entry which is preliminary data.</text>
</comment>
<dbReference type="Proteomes" id="UP000193920">
    <property type="component" value="Unassembled WGS sequence"/>
</dbReference>
<feature type="coiled-coil region" evidence="10">
    <location>
        <begin position="261"/>
        <end position="295"/>
    </location>
</feature>
<keyword evidence="8" id="KW-0539">Nucleus</keyword>
<feature type="domain" description="C3H1-type" evidence="12">
    <location>
        <begin position="172"/>
        <end position="201"/>
    </location>
</feature>
<dbReference type="Gene3D" id="4.10.1000.30">
    <property type="match status" value="1"/>
</dbReference>
<organism evidence="13 14">
    <name type="scientific">Neocallimastix californiae</name>
    <dbReference type="NCBI Taxonomy" id="1754190"/>
    <lineage>
        <taxon>Eukaryota</taxon>
        <taxon>Fungi</taxon>
        <taxon>Fungi incertae sedis</taxon>
        <taxon>Chytridiomycota</taxon>
        <taxon>Chytridiomycota incertae sedis</taxon>
        <taxon>Neocallimastigomycetes</taxon>
        <taxon>Neocallimastigales</taxon>
        <taxon>Neocallimastigaceae</taxon>
        <taxon>Neocallimastix</taxon>
    </lineage>
</organism>
<evidence type="ECO:0000256" key="4">
    <source>
        <dbReference type="ARBA" id="ARBA00022723"/>
    </source>
</evidence>
<keyword evidence="5" id="KW-0677">Repeat</keyword>
<dbReference type="InterPro" id="IPR040366">
    <property type="entry name" value="Nab2/ZC3H14"/>
</dbReference>
<feature type="region of interest" description="Disordered" evidence="11">
    <location>
        <begin position="204"/>
        <end position="223"/>
    </location>
</feature>
<feature type="region of interest" description="Disordered" evidence="11">
    <location>
        <begin position="92"/>
        <end position="153"/>
    </location>
</feature>
<evidence type="ECO:0000256" key="6">
    <source>
        <dbReference type="ARBA" id="ARBA00022771"/>
    </source>
</evidence>
<feature type="zinc finger region" description="C3H1-type" evidence="9">
    <location>
        <begin position="298"/>
        <end position="322"/>
    </location>
</feature>
<gene>
    <name evidence="13" type="ORF">LY90DRAFT_702383</name>
</gene>
<evidence type="ECO:0000256" key="10">
    <source>
        <dbReference type="SAM" id="Coils"/>
    </source>
</evidence>
<feature type="compositionally biased region" description="Low complexity" evidence="11">
    <location>
        <begin position="121"/>
        <end position="136"/>
    </location>
</feature>
<dbReference type="PROSITE" id="PS50103">
    <property type="entry name" value="ZF_C3H1"/>
    <property type="match status" value="2"/>
</dbReference>
<keyword evidence="14" id="KW-1185">Reference proteome</keyword>
<dbReference type="EMBL" id="MCOG01000086">
    <property type="protein sequence ID" value="ORY54302.1"/>
    <property type="molecule type" value="Genomic_DNA"/>
</dbReference>
<dbReference type="AlphaFoldDB" id="A0A1Y2D4U6"/>
<reference evidence="13 14" key="1">
    <citation type="submission" date="2016-08" db="EMBL/GenBank/DDBJ databases">
        <title>A Parts List for Fungal Cellulosomes Revealed by Comparative Genomics.</title>
        <authorList>
            <consortium name="DOE Joint Genome Institute"/>
            <person name="Haitjema C.H."/>
            <person name="Gilmore S.P."/>
            <person name="Henske J.K."/>
            <person name="Solomon K.V."/>
            <person name="De Groot R."/>
            <person name="Kuo A."/>
            <person name="Mondo S.J."/>
            <person name="Salamov A.A."/>
            <person name="Labutti K."/>
            <person name="Zhao Z."/>
            <person name="Chiniquy J."/>
            <person name="Barry K."/>
            <person name="Brewer H.M."/>
            <person name="Purvine S.O."/>
            <person name="Wright A.T."/>
            <person name="Boxma B."/>
            <person name="Van Alen T."/>
            <person name="Hackstein J.H."/>
            <person name="Baker S.E."/>
            <person name="Grigoriev I.V."/>
            <person name="O'Malley M.A."/>
        </authorList>
    </citation>
    <scope>NUCLEOTIDE SEQUENCE [LARGE SCALE GENOMIC DNA]</scope>
    <source>
        <strain evidence="13 14">G1</strain>
    </source>
</reference>